<dbReference type="AlphaFoldDB" id="A0A4Y2RPA0"/>
<name>A0A4Y2RPA0_ARAVE</name>
<gene>
    <name evidence="1" type="ORF">AVEN_71490_1</name>
</gene>
<proteinExistence type="predicted"/>
<evidence type="ECO:0000313" key="2">
    <source>
        <dbReference type="Proteomes" id="UP000499080"/>
    </source>
</evidence>
<reference evidence="1 2" key="1">
    <citation type="journal article" date="2019" name="Sci. Rep.">
        <title>Orb-weaving spider Araneus ventricosus genome elucidates the spidroin gene catalogue.</title>
        <authorList>
            <person name="Kono N."/>
            <person name="Nakamura H."/>
            <person name="Ohtoshi R."/>
            <person name="Moran D.A.P."/>
            <person name="Shinohara A."/>
            <person name="Yoshida Y."/>
            <person name="Fujiwara M."/>
            <person name="Mori M."/>
            <person name="Tomita M."/>
            <person name="Arakawa K."/>
        </authorList>
    </citation>
    <scope>NUCLEOTIDE SEQUENCE [LARGE SCALE GENOMIC DNA]</scope>
</reference>
<organism evidence="1 2">
    <name type="scientific">Araneus ventricosus</name>
    <name type="common">Orbweaver spider</name>
    <name type="synonym">Epeira ventricosa</name>
    <dbReference type="NCBI Taxonomy" id="182803"/>
    <lineage>
        <taxon>Eukaryota</taxon>
        <taxon>Metazoa</taxon>
        <taxon>Ecdysozoa</taxon>
        <taxon>Arthropoda</taxon>
        <taxon>Chelicerata</taxon>
        <taxon>Arachnida</taxon>
        <taxon>Araneae</taxon>
        <taxon>Araneomorphae</taxon>
        <taxon>Entelegynae</taxon>
        <taxon>Araneoidea</taxon>
        <taxon>Araneidae</taxon>
        <taxon>Araneus</taxon>
    </lineage>
</organism>
<evidence type="ECO:0000313" key="1">
    <source>
        <dbReference type="EMBL" id="GBN77230.1"/>
    </source>
</evidence>
<dbReference type="Proteomes" id="UP000499080">
    <property type="component" value="Unassembled WGS sequence"/>
</dbReference>
<protein>
    <submittedName>
        <fullName evidence="1">Uncharacterized protein</fullName>
    </submittedName>
</protein>
<keyword evidence="2" id="KW-1185">Reference proteome</keyword>
<comment type="caution">
    <text evidence="1">The sequence shown here is derived from an EMBL/GenBank/DDBJ whole genome shotgun (WGS) entry which is preliminary data.</text>
</comment>
<sequence>MKRKIEVAPRPWLVEEGLPLFCCASGSAKYLLRKRLVSNLLLFQRRDESLQKVEIIAGRKILHLSKDSGARIFIKGFGIFSFVQEKTSCFGNQMDDYYLPFFEKMDAKE</sequence>
<accession>A0A4Y2RPA0</accession>
<dbReference type="EMBL" id="BGPR01017765">
    <property type="protein sequence ID" value="GBN77230.1"/>
    <property type="molecule type" value="Genomic_DNA"/>
</dbReference>